<dbReference type="InterPro" id="IPR039261">
    <property type="entry name" value="FNR_nucleotide-bd"/>
</dbReference>
<name>A0A0B7HFK2_9FLAO</name>
<dbReference type="PROSITE" id="PS50902">
    <property type="entry name" value="FLAVODOXIN_LIKE"/>
    <property type="match status" value="1"/>
</dbReference>
<dbReference type="InterPro" id="IPR017927">
    <property type="entry name" value="FAD-bd_FR_type"/>
</dbReference>
<organism evidence="3 4">
    <name type="scientific">Capnocytophaga canimorsus</name>
    <dbReference type="NCBI Taxonomy" id="28188"/>
    <lineage>
        <taxon>Bacteria</taxon>
        <taxon>Pseudomonadati</taxon>
        <taxon>Bacteroidota</taxon>
        <taxon>Flavobacteriia</taxon>
        <taxon>Flavobacteriales</taxon>
        <taxon>Flavobacteriaceae</taxon>
        <taxon>Capnocytophaga</taxon>
    </lineage>
</organism>
<dbReference type="SUPFAM" id="SSF52218">
    <property type="entry name" value="Flavoproteins"/>
    <property type="match status" value="1"/>
</dbReference>
<reference evidence="3 4" key="1">
    <citation type="submission" date="2015-01" db="EMBL/GenBank/DDBJ databases">
        <authorList>
            <person name="Xiang T."/>
            <person name="Song Y."/>
            <person name="Huang L."/>
            <person name="Wang B."/>
            <person name="Wu P."/>
        </authorList>
    </citation>
    <scope>NUCLEOTIDE SEQUENCE [LARGE SCALE GENOMIC DNA]</scope>
    <source>
        <strain evidence="3 4">Cc12</strain>
    </source>
</reference>
<protein>
    <recommendedName>
        <fullName evidence="2">NADPH--hemoprotein reductase</fullName>
        <ecNumber evidence="2">1.6.2.4</ecNumber>
    </recommendedName>
</protein>
<dbReference type="Pfam" id="PF03929">
    <property type="entry name" value="PepSY_TM"/>
    <property type="match status" value="1"/>
</dbReference>
<keyword evidence="3" id="KW-0560">Oxidoreductase</keyword>
<dbReference type="Proteomes" id="UP000044026">
    <property type="component" value="Unassembled WGS sequence"/>
</dbReference>
<evidence type="ECO:0000313" key="3">
    <source>
        <dbReference type="EMBL" id="CEN37449.1"/>
    </source>
</evidence>
<dbReference type="EMBL" id="CDOE01000068">
    <property type="protein sequence ID" value="CEN37449.1"/>
    <property type="molecule type" value="Genomic_DNA"/>
</dbReference>
<dbReference type="InterPro" id="IPR001433">
    <property type="entry name" value="OxRdtase_FAD/NAD-bd"/>
</dbReference>
<dbReference type="InterPro" id="IPR017938">
    <property type="entry name" value="Riboflavin_synthase-like_b-brl"/>
</dbReference>
<dbReference type="SUPFAM" id="SSF52343">
    <property type="entry name" value="Ferredoxin reductase-like, C-terminal NADP-linked domain"/>
    <property type="match status" value="1"/>
</dbReference>
<accession>A0A0B7HFK2</accession>
<dbReference type="EC" id="1.6.2.4" evidence="2"/>
<dbReference type="InterPro" id="IPR029039">
    <property type="entry name" value="Flavoprotein-like_sf"/>
</dbReference>
<dbReference type="SUPFAM" id="SSF63380">
    <property type="entry name" value="Riboflavin synthase domain-like"/>
    <property type="match status" value="1"/>
</dbReference>
<dbReference type="Gene3D" id="3.40.50.80">
    <property type="entry name" value="Nucleotide-binding domain of ferredoxin-NADP reductase (FNR) module"/>
    <property type="match status" value="1"/>
</dbReference>
<dbReference type="AlphaFoldDB" id="A0A0B7HFK2"/>
<dbReference type="PROSITE" id="PS51384">
    <property type="entry name" value="FAD_FR"/>
    <property type="match status" value="1"/>
</dbReference>
<dbReference type="InterPro" id="IPR005625">
    <property type="entry name" value="PepSY-ass_TM"/>
</dbReference>
<sequence>MIFSLWRYAHLALALVASFFIFIASATGIILAIEPIENQLKPLKSAEFENTLLSQTLQAVKNKYPETVRLEVEHSGFVLIETINEQGENETFYIHPKTAEKIGSSSPKKPLYQFATTLHRSLFMGSVGRVIMAITSLLLLLIALTGIWLIIKRQKHWWRFFHKVIKDGFYPYYHVILGRWTLIPIVIISFTGIYLSIEKFSWLPDASPKHHFNPPQENLSKAEQEMGAFDKPLSQVKQLEFPFSDDPEDYFTLQLTHKELLIHPLSGEIISEYDYPLTKMISYYSFILHTGQGNIFWAIILIFTCFGLLFFMYSGFAITLKRKNTAIKNLYKKEDCPYLILVGSESGFTLAFADLLHQSLLKQGKKSFLTTMNAYTPYPKMKHLVMMTSTYGQGDAPSNANKFEDIFEKHPPMADFSFAVVGFGSYAYPDFCKFAFQTEILLRKLPNAQALLPIYTINNQSFEDFTQWVNLWAEKHQISLTIEANNLQRKKHKQQLFKVVQKSVINQDDTFLITLKIIGNKSFQSGDLLGITSDVDQRERLYSIGKISKKNILLSIKKHEKGLISNLLYTTTNIGDILKARIIKNTSFHFPHRTTKVMCIATGTGIAPFLGMMTHRPKAELYLFWGGKTQKSFEIYRPWISSKIFCEFAFSQNTPKQYVQDLISERRTLVAELLSQRGTIMICGSVAMQKEILEVLENICKNQLNKPLHHFQNRGQLRMDCY</sequence>
<dbReference type="GO" id="GO:0050660">
    <property type="term" value="F:flavin adenine dinucleotide binding"/>
    <property type="evidence" value="ECO:0007669"/>
    <property type="project" value="TreeGrafter"/>
</dbReference>
<dbReference type="InterPro" id="IPR008254">
    <property type="entry name" value="Flavodoxin/NO_synth"/>
</dbReference>
<evidence type="ECO:0000313" key="4">
    <source>
        <dbReference type="Proteomes" id="UP000044026"/>
    </source>
</evidence>
<dbReference type="RefSeq" id="WP_042000616.1">
    <property type="nucleotide sequence ID" value="NZ_CP022382.1"/>
</dbReference>
<dbReference type="GO" id="GO:0003958">
    <property type="term" value="F:NADPH-hemoprotein reductase activity"/>
    <property type="evidence" value="ECO:0007669"/>
    <property type="project" value="UniProtKB-EC"/>
</dbReference>
<keyword evidence="1" id="KW-0285">Flavoprotein</keyword>
<dbReference type="Pfam" id="PF00175">
    <property type="entry name" value="NAD_binding_1"/>
    <property type="match status" value="1"/>
</dbReference>
<dbReference type="PANTHER" id="PTHR19384">
    <property type="entry name" value="NITRIC OXIDE SYNTHASE-RELATED"/>
    <property type="match status" value="1"/>
</dbReference>
<dbReference type="GO" id="GO:0010181">
    <property type="term" value="F:FMN binding"/>
    <property type="evidence" value="ECO:0007669"/>
    <property type="project" value="InterPro"/>
</dbReference>
<dbReference type="Pfam" id="PF00258">
    <property type="entry name" value="Flavodoxin_1"/>
    <property type="match status" value="1"/>
</dbReference>
<dbReference type="GeneID" id="69580455"/>
<gene>
    <name evidence="3" type="ORF">CCAN12_700042</name>
</gene>
<dbReference type="GO" id="GO:0005829">
    <property type="term" value="C:cytosol"/>
    <property type="evidence" value="ECO:0007669"/>
    <property type="project" value="TreeGrafter"/>
</dbReference>
<evidence type="ECO:0000256" key="2">
    <source>
        <dbReference type="ARBA" id="ARBA00023797"/>
    </source>
</evidence>
<dbReference type="Gene3D" id="3.40.50.360">
    <property type="match status" value="1"/>
</dbReference>
<proteinExistence type="predicted"/>
<dbReference type="PANTHER" id="PTHR19384:SF17">
    <property type="entry name" value="NADPH--CYTOCHROME P450 REDUCTASE"/>
    <property type="match status" value="1"/>
</dbReference>
<evidence type="ECO:0000256" key="1">
    <source>
        <dbReference type="ARBA" id="ARBA00022630"/>
    </source>
</evidence>